<feature type="domain" description="Major facilitator superfamily (MFS) profile" evidence="6">
    <location>
        <begin position="19"/>
        <end position="450"/>
    </location>
</feature>
<keyword evidence="8" id="KW-1185">Reference proteome</keyword>
<evidence type="ECO:0000256" key="5">
    <source>
        <dbReference type="SAM" id="Phobius"/>
    </source>
</evidence>
<keyword evidence="3 5" id="KW-1133">Transmembrane helix</keyword>
<feature type="transmembrane region" description="Helical" evidence="5">
    <location>
        <begin position="237"/>
        <end position="254"/>
    </location>
</feature>
<feature type="transmembrane region" description="Helical" evidence="5">
    <location>
        <begin position="434"/>
        <end position="455"/>
    </location>
</feature>
<keyword evidence="2 5" id="KW-0812">Transmembrane</keyword>
<evidence type="ECO:0000313" key="8">
    <source>
        <dbReference type="Proteomes" id="UP000295511"/>
    </source>
</evidence>
<keyword evidence="4 5" id="KW-0472">Membrane</keyword>
<dbReference type="Proteomes" id="UP000295511">
    <property type="component" value="Unassembled WGS sequence"/>
</dbReference>
<feature type="transmembrane region" description="Helical" evidence="5">
    <location>
        <begin position="407"/>
        <end position="428"/>
    </location>
</feature>
<feature type="transmembrane region" description="Helical" evidence="5">
    <location>
        <begin position="20"/>
        <end position="41"/>
    </location>
</feature>
<dbReference type="AlphaFoldDB" id="A0A4R5KMS3"/>
<feature type="transmembrane region" description="Helical" evidence="5">
    <location>
        <begin position="116"/>
        <end position="135"/>
    </location>
</feature>
<feature type="transmembrane region" description="Helical" evidence="5">
    <location>
        <begin position="205"/>
        <end position="225"/>
    </location>
</feature>
<feature type="transmembrane region" description="Helical" evidence="5">
    <location>
        <begin position="85"/>
        <end position="104"/>
    </location>
</feature>
<dbReference type="GO" id="GO:0022857">
    <property type="term" value="F:transmembrane transporter activity"/>
    <property type="evidence" value="ECO:0007669"/>
    <property type="project" value="InterPro"/>
</dbReference>
<dbReference type="EMBL" id="SMRU01000009">
    <property type="protein sequence ID" value="TDF96921.1"/>
    <property type="molecule type" value="Genomic_DNA"/>
</dbReference>
<feature type="transmembrane region" description="Helical" evidence="5">
    <location>
        <begin position="310"/>
        <end position="331"/>
    </location>
</feature>
<organism evidence="7 8">
    <name type="scientific">Arthrobacter terricola</name>
    <dbReference type="NCBI Taxonomy" id="2547396"/>
    <lineage>
        <taxon>Bacteria</taxon>
        <taxon>Bacillati</taxon>
        <taxon>Actinomycetota</taxon>
        <taxon>Actinomycetes</taxon>
        <taxon>Micrococcales</taxon>
        <taxon>Micrococcaceae</taxon>
        <taxon>Arthrobacter</taxon>
    </lineage>
</organism>
<feature type="transmembrane region" description="Helical" evidence="5">
    <location>
        <begin position="53"/>
        <end position="73"/>
    </location>
</feature>
<name>A0A4R5KMS3_9MICC</name>
<evidence type="ECO:0000256" key="1">
    <source>
        <dbReference type="ARBA" id="ARBA00004651"/>
    </source>
</evidence>
<evidence type="ECO:0000256" key="3">
    <source>
        <dbReference type="ARBA" id="ARBA00022989"/>
    </source>
</evidence>
<proteinExistence type="predicted"/>
<dbReference type="CDD" id="cd17321">
    <property type="entry name" value="MFS_MMR_MDR_like"/>
    <property type="match status" value="1"/>
</dbReference>
<evidence type="ECO:0000259" key="6">
    <source>
        <dbReference type="PROSITE" id="PS50850"/>
    </source>
</evidence>
<dbReference type="InterPro" id="IPR036259">
    <property type="entry name" value="MFS_trans_sf"/>
</dbReference>
<feature type="transmembrane region" description="Helical" evidence="5">
    <location>
        <begin position="275"/>
        <end position="298"/>
    </location>
</feature>
<dbReference type="InterPro" id="IPR020846">
    <property type="entry name" value="MFS_dom"/>
</dbReference>
<dbReference type="Gene3D" id="1.20.1720.10">
    <property type="entry name" value="Multidrug resistance protein D"/>
    <property type="match status" value="1"/>
</dbReference>
<comment type="subcellular location">
    <subcellularLocation>
        <location evidence="1">Cell membrane</location>
        <topology evidence="1">Multi-pass membrane protein</topology>
    </subcellularLocation>
</comment>
<dbReference type="PANTHER" id="PTHR42718:SF42">
    <property type="entry name" value="EXPORT PROTEIN"/>
    <property type="match status" value="1"/>
</dbReference>
<protein>
    <submittedName>
        <fullName evidence="7">MFS transporter</fullName>
    </submittedName>
</protein>
<dbReference type="PROSITE" id="PS50850">
    <property type="entry name" value="MFS"/>
    <property type="match status" value="1"/>
</dbReference>
<evidence type="ECO:0000256" key="4">
    <source>
        <dbReference type="ARBA" id="ARBA00023136"/>
    </source>
</evidence>
<dbReference type="InterPro" id="IPR011701">
    <property type="entry name" value="MFS"/>
</dbReference>
<dbReference type="PANTHER" id="PTHR42718">
    <property type="entry name" value="MAJOR FACILITATOR SUPERFAMILY MULTIDRUG TRANSPORTER MFSC"/>
    <property type="match status" value="1"/>
</dbReference>
<accession>A0A4R5KMS3</accession>
<gene>
    <name evidence="7" type="ORF">E1809_09390</name>
</gene>
<reference evidence="7 8" key="1">
    <citation type="submission" date="2019-03" db="EMBL/GenBank/DDBJ databases">
        <title>Whole genome sequence of Arthrobacter sp JH1-1.</title>
        <authorList>
            <person name="Trinh H.N."/>
        </authorList>
    </citation>
    <scope>NUCLEOTIDE SEQUENCE [LARGE SCALE GENOMIC DNA]</scope>
    <source>
        <strain evidence="7 8">JH1-1</strain>
    </source>
</reference>
<dbReference type="SUPFAM" id="SSF103473">
    <property type="entry name" value="MFS general substrate transporter"/>
    <property type="match status" value="1"/>
</dbReference>
<evidence type="ECO:0000256" key="2">
    <source>
        <dbReference type="ARBA" id="ARBA00022692"/>
    </source>
</evidence>
<sequence length="483" mass="50073">MLMTDAAALLPSTPLQKRVLVVAIVASFIAILDGFVVNLALPAIGRELGGGLVIQQWVVDAYLLTLGALILVAGSLSDHFGRARILEWGLAGFTLTSVTCGLAWNGEVLVVSRALQGIAGALLVPSSLAMIVTFFAGPAQSKAIGQWSGWTSAAAIVAPLIGGASVDLLSWRVIFFINVVPAVAVWPILMGLRKSDAETDTSKKIDYLGAFLAMLGLGGPVYAFIEQGRMGWNNMLVWIPLVLGAVALAFFLVHEARTPAPMLPLRLFGIRNFGWGNLATLAIYGALSFGFFSVGIYLQQVGGMKATTAGIALLPSTLLLMLTASFFGGLAGKYGPRWFMAAGPFICGIGFLMTLTVQDPLNYWTQVLPGQIVFGIGLSSLVAPLTAAILGAVPTEEAGIGSAVNNAVARIAGLICIAFAGLIIGPVFTRQGLYNAVIVTAVLFFIGATASAVGIRNPVLGAPVTEAAEGSGPDDGGSAAQRA</sequence>
<feature type="transmembrane region" description="Helical" evidence="5">
    <location>
        <begin position="372"/>
        <end position="395"/>
    </location>
</feature>
<comment type="caution">
    <text evidence="7">The sequence shown here is derived from an EMBL/GenBank/DDBJ whole genome shotgun (WGS) entry which is preliminary data.</text>
</comment>
<feature type="transmembrane region" description="Helical" evidence="5">
    <location>
        <begin position="147"/>
        <end position="166"/>
    </location>
</feature>
<dbReference type="Gene3D" id="1.20.1250.20">
    <property type="entry name" value="MFS general substrate transporter like domains"/>
    <property type="match status" value="1"/>
</dbReference>
<dbReference type="Pfam" id="PF07690">
    <property type="entry name" value="MFS_1"/>
    <property type="match status" value="1"/>
</dbReference>
<feature type="transmembrane region" description="Helical" evidence="5">
    <location>
        <begin position="338"/>
        <end position="357"/>
    </location>
</feature>
<dbReference type="GO" id="GO:0005886">
    <property type="term" value="C:plasma membrane"/>
    <property type="evidence" value="ECO:0007669"/>
    <property type="project" value="UniProtKB-SubCell"/>
</dbReference>
<dbReference type="OrthoDB" id="7375466at2"/>
<evidence type="ECO:0000313" key="7">
    <source>
        <dbReference type="EMBL" id="TDF96921.1"/>
    </source>
</evidence>
<feature type="transmembrane region" description="Helical" evidence="5">
    <location>
        <begin position="172"/>
        <end position="193"/>
    </location>
</feature>